<dbReference type="OrthoDB" id="9792269at2"/>
<protein>
    <submittedName>
        <fullName evidence="3">Glycosyl transferase</fullName>
    </submittedName>
</protein>
<keyword evidence="3" id="KW-0808">Transferase</keyword>
<evidence type="ECO:0000259" key="1">
    <source>
        <dbReference type="Pfam" id="PF00534"/>
    </source>
</evidence>
<dbReference type="PANTHER" id="PTHR12526">
    <property type="entry name" value="GLYCOSYLTRANSFERASE"/>
    <property type="match status" value="1"/>
</dbReference>
<gene>
    <name evidence="3" type="ORF">B1A74_06470</name>
</gene>
<name>A0A1V2ZYT5_9GAMM</name>
<dbReference type="RefSeq" id="WP_077244129.1">
    <property type="nucleotide sequence ID" value="NZ_MUZR01000018.1"/>
</dbReference>
<dbReference type="AlphaFoldDB" id="A0A1V2ZYT5"/>
<feature type="domain" description="Glycosyl transferase family 1" evidence="1">
    <location>
        <begin position="203"/>
        <end position="353"/>
    </location>
</feature>
<feature type="domain" description="Glycosyltransferase subfamily 4-like N-terminal" evidence="2">
    <location>
        <begin position="19"/>
        <end position="175"/>
    </location>
</feature>
<dbReference type="SUPFAM" id="SSF53756">
    <property type="entry name" value="UDP-Glycosyltransferase/glycogen phosphorylase"/>
    <property type="match status" value="1"/>
</dbReference>
<comment type="caution">
    <text evidence="3">The sequence shown here is derived from an EMBL/GenBank/DDBJ whole genome shotgun (WGS) entry which is preliminary data.</text>
</comment>
<evidence type="ECO:0000259" key="2">
    <source>
        <dbReference type="Pfam" id="PF13579"/>
    </source>
</evidence>
<dbReference type="CDD" id="cd03811">
    <property type="entry name" value="GT4_GT28_WabH-like"/>
    <property type="match status" value="1"/>
</dbReference>
<dbReference type="PANTHER" id="PTHR12526:SF635">
    <property type="entry name" value="GLYCOSYL TRANSFERASE GROUP 1"/>
    <property type="match status" value="1"/>
</dbReference>
<organism evidence="3 4">
    <name type="scientific">Thioalkalivibrio halophilus</name>
    <dbReference type="NCBI Taxonomy" id="252474"/>
    <lineage>
        <taxon>Bacteria</taxon>
        <taxon>Pseudomonadati</taxon>
        <taxon>Pseudomonadota</taxon>
        <taxon>Gammaproteobacteria</taxon>
        <taxon>Chromatiales</taxon>
        <taxon>Ectothiorhodospiraceae</taxon>
        <taxon>Thioalkalivibrio</taxon>
    </lineage>
</organism>
<keyword evidence="4" id="KW-1185">Reference proteome</keyword>
<dbReference type="GO" id="GO:1901135">
    <property type="term" value="P:carbohydrate derivative metabolic process"/>
    <property type="evidence" value="ECO:0007669"/>
    <property type="project" value="UniProtKB-ARBA"/>
</dbReference>
<proteinExistence type="predicted"/>
<dbReference type="GO" id="GO:0016757">
    <property type="term" value="F:glycosyltransferase activity"/>
    <property type="evidence" value="ECO:0007669"/>
    <property type="project" value="InterPro"/>
</dbReference>
<dbReference type="Pfam" id="PF13579">
    <property type="entry name" value="Glyco_trans_4_4"/>
    <property type="match status" value="1"/>
</dbReference>
<accession>A0A1V2ZYT5</accession>
<dbReference type="STRING" id="252474.B1A74_06470"/>
<reference evidence="3 4" key="1">
    <citation type="submission" date="2017-02" db="EMBL/GenBank/DDBJ databases">
        <title>Genomic diversity within the haloalkaliphilic genus Thioalkalivibrio.</title>
        <authorList>
            <person name="Ahn A.-C."/>
            <person name="Meier-Kolthoff J."/>
            <person name="Overmars L."/>
            <person name="Richter M."/>
            <person name="Woyke T."/>
            <person name="Sorokin D.Y."/>
            <person name="Muyzer G."/>
        </authorList>
    </citation>
    <scope>NUCLEOTIDE SEQUENCE [LARGE SCALE GENOMIC DNA]</scope>
    <source>
        <strain evidence="3 4">HL17</strain>
    </source>
</reference>
<dbReference type="Pfam" id="PF00534">
    <property type="entry name" value="Glycos_transf_1"/>
    <property type="match status" value="1"/>
</dbReference>
<dbReference type="InterPro" id="IPR001296">
    <property type="entry name" value="Glyco_trans_1"/>
</dbReference>
<sequence length="381" mass="41248">MRNRAKHPVALFFATSGHSGVDRVVANLVQEFADVDQPFDLVTICGHGPYIDELPDNVRHVPLRAAHRNTVLPALIAYLLRHRPRALYTASHRLNRAALLARALARPRMPVAIRMGMSVAATLEALPRRRARRLRRSMQRWYPRADAVIAPSAGVGEDLRRLAGVAQPHLHVIPNPIVTPALLQQATEDPHHPWLADHRDPAAPVILGTGSLEPRKDFATLLRAFARLRQQRPARLIILGEGRERPALEGLATELNIMDDLCLPGFQGNPYAWMARADAFALTSRREGSGAVLVEALACGTPAVTTDCPTGPADILGHGQQGPVVPMGDDAALAEALQQVLDSPPSADTLRQATTPFDAARSARAYLAALGLAHPPASSDH</sequence>
<dbReference type="Gene3D" id="3.40.50.2000">
    <property type="entry name" value="Glycogen Phosphorylase B"/>
    <property type="match status" value="2"/>
</dbReference>
<dbReference type="Proteomes" id="UP000189177">
    <property type="component" value="Unassembled WGS sequence"/>
</dbReference>
<evidence type="ECO:0000313" key="4">
    <source>
        <dbReference type="Proteomes" id="UP000189177"/>
    </source>
</evidence>
<dbReference type="EMBL" id="MUZR01000018">
    <property type="protein sequence ID" value="OOC10277.1"/>
    <property type="molecule type" value="Genomic_DNA"/>
</dbReference>
<evidence type="ECO:0000313" key="3">
    <source>
        <dbReference type="EMBL" id="OOC10277.1"/>
    </source>
</evidence>
<dbReference type="InterPro" id="IPR028098">
    <property type="entry name" value="Glyco_trans_4-like_N"/>
</dbReference>